<dbReference type="eggNOG" id="ENOG5032R5C">
    <property type="taxonomic scope" value="Bacteria"/>
</dbReference>
<evidence type="ECO:0008006" key="3">
    <source>
        <dbReference type="Google" id="ProtNLM"/>
    </source>
</evidence>
<dbReference type="GeneID" id="75047389"/>
<evidence type="ECO:0000313" key="1">
    <source>
        <dbReference type="EMBL" id="EEG37356.1"/>
    </source>
</evidence>
<dbReference type="RefSeq" id="WP_005344932.1">
    <property type="nucleotide sequence ID" value="NZ_ACEP01000042.1"/>
</dbReference>
<name>C0ETQ1_9FIRM</name>
<accession>C0ETQ1</accession>
<gene>
    <name evidence="1" type="ORF">EUBHAL_00782</name>
</gene>
<organism evidence="1 2">
    <name type="scientific">Anaerobutyricum hallii DSM 3353</name>
    <dbReference type="NCBI Taxonomy" id="411469"/>
    <lineage>
        <taxon>Bacteria</taxon>
        <taxon>Bacillati</taxon>
        <taxon>Bacillota</taxon>
        <taxon>Clostridia</taxon>
        <taxon>Lachnospirales</taxon>
        <taxon>Lachnospiraceae</taxon>
        <taxon>Anaerobutyricum</taxon>
    </lineage>
</organism>
<evidence type="ECO:0000313" key="2">
    <source>
        <dbReference type="Proteomes" id="UP000003174"/>
    </source>
</evidence>
<dbReference type="Pfam" id="PF14198">
    <property type="entry name" value="TnpV"/>
    <property type="match status" value="1"/>
</dbReference>
<dbReference type="EMBL" id="ACEP01000042">
    <property type="protein sequence ID" value="EEG37356.1"/>
    <property type="molecule type" value="Genomic_DNA"/>
</dbReference>
<protein>
    <recommendedName>
        <fullName evidence="3">TnpV protein</fullName>
    </recommendedName>
</protein>
<dbReference type="InterPro" id="IPR026989">
    <property type="entry name" value="TnpV"/>
</dbReference>
<dbReference type="AlphaFoldDB" id="C0ETQ1"/>
<reference evidence="1 2" key="1">
    <citation type="submission" date="2009-01" db="EMBL/GenBank/DDBJ databases">
        <authorList>
            <person name="Fulton L."/>
            <person name="Clifton S."/>
            <person name="Fulton B."/>
            <person name="Xu J."/>
            <person name="Minx P."/>
            <person name="Pepin K.H."/>
            <person name="Johnson M."/>
            <person name="Bhonagiri V."/>
            <person name="Nash W.E."/>
            <person name="Mardis E.R."/>
            <person name="Wilson R.K."/>
        </authorList>
    </citation>
    <scope>NUCLEOTIDE SEQUENCE [LARGE SCALE GENOMIC DNA]</scope>
    <source>
        <strain evidence="1 2">DSM 3353</strain>
    </source>
</reference>
<comment type="caution">
    <text evidence="1">The sequence shown here is derived from an EMBL/GenBank/DDBJ whole genome shotgun (WGS) entry which is preliminary data.</text>
</comment>
<sequence>MKKRIHDKTNGLNYTLQGDYYFPELIIKEEEATYGKYGILRKNYLKEHKSGYYQYLILIGKLTEYLKQIDKEAGEQVEILVKQMAERYGVAEEMREENWMEWVRRMNGIKASVEEIVLQKLIYL</sequence>
<reference evidence="1 2" key="2">
    <citation type="submission" date="2009-02" db="EMBL/GenBank/DDBJ databases">
        <title>Draft genome sequence of Eubacterium hallii (DSM 3353).</title>
        <authorList>
            <person name="Sudarsanam P."/>
            <person name="Ley R."/>
            <person name="Guruge J."/>
            <person name="Turnbaugh P.J."/>
            <person name="Mahowald M."/>
            <person name="Liep D."/>
            <person name="Gordon J."/>
        </authorList>
    </citation>
    <scope>NUCLEOTIDE SEQUENCE [LARGE SCALE GENOMIC DNA]</scope>
    <source>
        <strain evidence="1 2">DSM 3353</strain>
    </source>
</reference>
<dbReference type="Proteomes" id="UP000003174">
    <property type="component" value="Unassembled WGS sequence"/>
</dbReference>
<proteinExistence type="predicted"/>